<feature type="compositionally biased region" description="Basic and acidic residues" evidence="9">
    <location>
        <begin position="247"/>
        <end position="256"/>
    </location>
</feature>
<feature type="binding site" evidence="7">
    <location>
        <begin position="549"/>
        <end position="553"/>
    </location>
    <ligand>
        <name>GTP</name>
        <dbReference type="ChEBI" id="CHEBI:37565"/>
    </ligand>
</feature>
<feature type="compositionally biased region" description="Basic and acidic residues" evidence="9">
    <location>
        <begin position="357"/>
        <end position="373"/>
    </location>
</feature>
<keyword evidence="3 7" id="KW-0396">Initiation factor</keyword>
<dbReference type="InterPro" id="IPR009000">
    <property type="entry name" value="Transl_B-barrel_sf"/>
</dbReference>
<dbReference type="InterPro" id="IPR023115">
    <property type="entry name" value="TIF_IF2_dom3"/>
</dbReference>
<comment type="subcellular location">
    <subcellularLocation>
        <location evidence="7">Cytoplasm</location>
    </subcellularLocation>
</comment>
<evidence type="ECO:0000313" key="12">
    <source>
        <dbReference type="Proteomes" id="UP000474630"/>
    </source>
</evidence>
<dbReference type="InterPro" id="IPR036925">
    <property type="entry name" value="TIF_IF2_dom3_sf"/>
</dbReference>
<comment type="caution">
    <text evidence="7">Lacks conserved residue(s) required for the propagation of feature annotation.</text>
</comment>
<protein>
    <recommendedName>
        <fullName evidence="2 7">Translation initiation factor IF-2</fullName>
    </recommendedName>
</protein>
<dbReference type="CDD" id="cd01887">
    <property type="entry name" value="IF2_eIF5B"/>
    <property type="match status" value="1"/>
</dbReference>
<feature type="compositionally biased region" description="Basic and acidic residues" evidence="9">
    <location>
        <begin position="85"/>
        <end position="136"/>
    </location>
</feature>
<dbReference type="FunFam" id="3.40.50.10050:FF:000001">
    <property type="entry name" value="Translation initiation factor IF-2"/>
    <property type="match status" value="1"/>
</dbReference>
<dbReference type="InterPro" id="IPR000795">
    <property type="entry name" value="T_Tr_GTP-bd_dom"/>
</dbReference>
<dbReference type="PANTHER" id="PTHR43381">
    <property type="entry name" value="TRANSLATION INITIATION FACTOR IF-2-RELATED"/>
    <property type="match status" value="1"/>
</dbReference>
<dbReference type="RefSeq" id="WP_163344932.1">
    <property type="nucleotide sequence ID" value="NZ_CP048409.1"/>
</dbReference>
<dbReference type="Gene3D" id="2.40.30.10">
    <property type="entry name" value="Translation factors"/>
    <property type="match status" value="2"/>
</dbReference>
<dbReference type="GO" id="GO:0003743">
    <property type="term" value="F:translation initiation factor activity"/>
    <property type="evidence" value="ECO:0007669"/>
    <property type="project" value="UniProtKB-UniRule"/>
</dbReference>
<feature type="region of interest" description="Disordered" evidence="9">
    <location>
        <begin position="64"/>
        <end position="400"/>
    </location>
</feature>
<dbReference type="Pfam" id="PF04760">
    <property type="entry name" value="IF2_N"/>
    <property type="match status" value="1"/>
</dbReference>
<keyword evidence="6 7" id="KW-0342">GTP-binding</keyword>
<dbReference type="Pfam" id="PF22042">
    <property type="entry name" value="EF-G_D2"/>
    <property type="match status" value="1"/>
</dbReference>
<dbReference type="KEGG" id="drc:G0Q07_04290"/>
<name>A0A6C0RBZ9_9BACT</name>
<evidence type="ECO:0000256" key="4">
    <source>
        <dbReference type="ARBA" id="ARBA00022741"/>
    </source>
</evidence>
<dbReference type="Proteomes" id="UP000474630">
    <property type="component" value="Chromosome"/>
</dbReference>
<feature type="binding site" evidence="7">
    <location>
        <begin position="603"/>
        <end position="606"/>
    </location>
    <ligand>
        <name>GTP</name>
        <dbReference type="ChEBI" id="CHEBI:37565"/>
    </ligand>
</feature>
<dbReference type="Pfam" id="PF11987">
    <property type="entry name" value="IF-2"/>
    <property type="match status" value="1"/>
</dbReference>
<dbReference type="GO" id="GO:0003924">
    <property type="term" value="F:GTPase activity"/>
    <property type="evidence" value="ECO:0007669"/>
    <property type="project" value="UniProtKB-UniRule"/>
</dbReference>
<evidence type="ECO:0000256" key="9">
    <source>
        <dbReference type="SAM" id="MobiDB-lite"/>
    </source>
</evidence>
<dbReference type="NCBIfam" id="TIGR00487">
    <property type="entry name" value="IF-2"/>
    <property type="match status" value="1"/>
</dbReference>
<dbReference type="FunFam" id="2.40.30.10:FF:000008">
    <property type="entry name" value="Translation initiation factor IF-2"/>
    <property type="match status" value="1"/>
</dbReference>
<dbReference type="GO" id="GO:0005737">
    <property type="term" value="C:cytoplasm"/>
    <property type="evidence" value="ECO:0007669"/>
    <property type="project" value="UniProtKB-SubCell"/>
</dbReference>
<dbReference type="Pfam" id="PF00009">
    <property type="entry name" value="GTP_EFTU"/>
    <property type="match status" value="1"/>
</dbReference>
<dbReference type="InterPro" id="IPR028626">
    <property type="entry name" value="Ribosomal_eS28_CS"/>
</dbReference>
<evidence type="ECO:0000256" key="8">
    <source>
        <dbReference type="RuleBase" id="RU000644"/>
    </source>
</evidence>
<dbReference type="InterPro" id="IPR006847">
    <property type="entry name" value="IF2_N"/>
</dbReference>
<keyword evidence="4 7" id="KW-0547">Nucleotide-binding</keyword>
<dbReference type="InterPro" id="IPR053905">
    <property type="entry name" value="EF-G-like_DII"/>
</dbReference>
<keyword evidence="7" id="KW-0963">Cytoplasm</keyword>
<dbReference type="CDD" id="cd03692">
    <property type="entry name" value="mtIF2_IVc"/>
    <property type="match status" value="1"/>
</dbReference>
<evidence type="ECO:0000313" key="11">
    <source>
        <dbReference type="EMBL" id="QIA07003.1"/>
    </source>
</evidence>
<dbReference type="InterPro" id="IPR005225">
    <property type="entry name" value="Small_GTP-bd"/>
</dbReference>
<dbReference type="GO" id="GO:0005525">
    <property type="term" value="F:GTP binding"/>
    <property type="evidence" value="ECO:0007669"/>
    <property type="project" value="UniProtKB-KW"/>
</dbReference>
<dbReference type="CDD" id="cd03702">
    <property type="entry name" value="IF2_mtIF2_II"/>
    <property type="match status" value="1"/>
</dbReference>
<evidence type="ECO:0000256" key="6">
    <source>
        <dbReference type="ARBA" id="ARBA00023134"/>
    </source>
</evidence>
<dbReference type="Gene3D" id="3.40.50.300">
    <property type="entry name" value="P-loop containing nucleotide triphosphate hydrolases"/>
    <property type="match status" value="1"/>
</dbReference>
<accession>A0A6C0RBZ9</accession>
<evidence type="ECO:0000259" key="10">
    <source>
        <dbReference type="PROSITE" id="PS51722"/>
    </source>
</evidence>
<evidence type="ECO:0000256" key="2">
    <source>
        <dbReference type="ARBA" id="ARBA00020675"/>
    </source>
</evidence>
<dbReference type="InterPro" id="IPR015760">
    <property type="entry name" value="TIF_IF2"/>
</dbReference>
<feature type="binding site" evidence="7">
    <location>
        <begin position="502"/>
        <end position="509"/>
    </location>
    <ligand>
        <name>GTP</name>
        <dbReference type="ChEBI" id="CHEBI:37565"/>
    </ligand>
</feature>
<gene>
    <name evidence="7 11" type="primary">infB</name>
    <name evidence="11" type="ORF">G0Q07_04290</name>
</gene>
<keyword evidence="12" id="KW-1185">Reference proteome</keyword>
<evidence type="ECO:0000256" key="7">
    <source>
        <dbReference type="HAMAP-Rule" id="MF_00100"/>
    </source>
</evidence>
<dbReference type="PROSITE" id="PS51722">
    <property type="entry name" value="G_TR_2"/>
    <property type="match status" value="1"/>
</dbReference>
<comment type="similarity">
    <text evidence="1 7 8">Belongs to the TRAFAC class translation factor GTPase superfamily. Classic translation factor GTPase family. IF-2 subfamily.</text>
</comment>
<feature type="compositionally biased region" description="Basic residues" evidence="9">
    <location>
        <begin position="381"/>
        <end position="393"/>
    </location>
</feature>
<feature type="compositionally biased region" description="Basic and acidic residues" evidence="9">
    <location>
        <begin position="143"/>
        <end position="228"/>
    </location>
</feature>
<dbReference type="PROSITE" id="PS00961">
    <property type="entry name" value="RIBOSOMAL_S28E"/>
    <property type="match status" value="1"/>
</dbReference>
<dbReference type="HAMAP" id="MF_00100_B">
    <property type="entry name" value="IF_2_B"/>
    <property type="match status" value="1"/>
</dbReference>
<dbReference type="PROSITE" id="PS01176">
    <property type="entry name" value="IF2"/>
    <property type="match status" value="1"/>
</dbReference>
<dbReference type="FunFam" id="3.40.50.300:FF:000019">
    <property type="entry name" value="Translation initiation factor IF-2"/>
    <property type="match status" value="1"/>
</dbReference>
<dbReference type="PANTHER" id="PTHR43381:SF5">
    <property type="entry name" value="TR-TYPE G DOMAIN-CONTAINING PROTEIN"/>
    <property type="match status" value="1"/>
</dbReference>
<sequence>MVAGKTTRLSKLARQFNVGIHTIVEFLHKKGYEIDSNPNTKVAEDAVQLLEKEYKIDITIKKESEKMNLKSHRPKKEVISMDPEAADREKEEPKSEEPAAEKKVEKKVEEKPAEEVVEKPEVKVTVLDKIDLDKFNKPKKKAEKPVEEKTVEEKPAKEKEEKESVTEKPAKEVPAKEEEKEAPASETKKEAAPKAEKEKAEKTTESTPKEEEKEVVEKKAPKSEDKIKVVGRIDLSNMNQKTRPAKKTKEEREKERKERKKQRTVERQGQNKVKGEGPSVIKAKANKLNGPTVLGKIDLPDKKQEGGDQSNRKKRRKRITKDTGKVSVDRQQKPGERQRGKFQPTKQGAGKKRRPLKKEVNEEDVQKQIKDTLARLTTKGKSNKRGAKHRRDKRAAASEKVQADMEQQMLDQNILKVTEFVTVAELATMMNVTVTEIISSCMSLGMFVSINQRLDAETLAVVAEEFGYKVEFVSVEIAEAIEEEVDNPEDLKARPPIVTVMGHVDHGKTSLLDHIRSTNVIAGEAGGITQHIGAYHVSLEDGRDISFLDTPGHEAFTAMRARGAQVTDIAIIIVAADDNVMPQTIEAINHASAAGVPIVFAINKIDKPGANPEKIKEELANMNYLVEEWGGKYQSHDISAKNGIGIEELLEKVLLEAEMLELKANANKKAQGTIIESELDRGRGYVSTLLVESGTLKVGDIIIAGQYYGHVKAMFNERNQNIEKVGPAQPAIILGLNGAPQAGDKFNVMESEREARSITNKREQLAREQGLRTQKHITLDEIGRRIAIGNFQELNLIVKGDVDGSIEALSDSLIKLSTEEIQINIIHKAVGQISESDISLAIASEAIVVGFQVRPSLNARKMAEREQIDIRLYSIIYDAINEIKAAMEGMLSPEIKEEITGTVEVLEVFKITKVGTVAGCLVRDGKVSRNSKVRVIRDGIVIYDGLLGSLKRFKEDVKEVKNGYECGLNIEKFNDIKVGDHVEAYHEIEVAKTL</sequence>
<dbReference type="InterPro" id="IPR044145">
    <property type="entry name" value="IF2_II"/>
</dbReference>
<dbReference type="InterPro" id="IPR000178">
    <property type="entry name" value="TF_IF2_bacterial-like"/>
</dbReference>
<reference evidence="11 12" key="1">
    <citation type="submission" date="2020-02" db="EMBL/GenBank/DDBJ databases">
        <title>Genome sequencing for Draconibacterium sp. strain M1.</title>
        <authorList>
            <person name="Park S.-J."/>
        </authorList>
    </citation>
    <scope>NUCLEOTIDE SEQUENCE [LARGE SCALE GENOMIC DNA]</scope>
    <source>
        <strain evidence="11 12">M1</strain>
    </source>
</reference>
<comment type="function">
    <text evidence="7 8">One of the essential components for the initiation of protein synthesis. Protects formylmethionyl-tRNA from spontaneous hydrolysis and promotes its binding to the 30S ribosomal subunits. Also involved in the hydrolysis of GTP during the formation of the 70S ribosomal complex.</text>
</comment>
<dbReference type="EMBL" id="CP048409">
    <property type="protein sequence ID" value="QIA07003.1"/>
    <property type="molecule type" value="Genomic_DNA"/>
</dbReference>
<dbReference type="InterPro" id="IPR027417">
    <property type="entry name" value="P-loop_NTPase"/>
</dbReference>
<feature type="domain" description="Tr-type G" evidence="10">
    <location>
        <begin position="493"/>
        <end position="663"/>
    </location>
</feature>
<keyword evidence="5 7" id="KW-0648">Protein biosynthesis</keyword>
<dbReference type="AlphaFoldDB" id="A0A6C0RBZ9"/>
<organism evidence="11 12">
    <name type="scientific">Draconibacterium halophilum</name>
    <dbReference type="NCBI Taxonomy" id="2706887"/>
    <lineage>
        <taxon>Bacteria</taxon>
        <taxon>Pseudomonadati</taxon>
        <taxon>Bacteroidota</taxon>
        <taxon>Bacteroidia</taxon>
        <taxon>Marinilabiliales</taxon>
        <taxon>Prolixibacteraceae</taxon>
        <taxon>Draconibacterium</taxon>
    </lineage>
</organism>
<feature type="compositionally biased region" description="Basic and acidic residues" evidence="9">
    <location>
        <begin position="320"/>
        <end position="339"/>
    </location>
</feature>
<dbReference type="FunFam" id="2.40.30.10:FF:000007">
    <property type="entry name" value="Translation initiation factor IF-2"/>
    <property type="match status" value="1"/>
</dbReference>
<evidence type="ECO:0000256" key="1">
    <source>
        <dbReference type="ARBA" id="ARBA00007733"/>
    </source>
</evidence>
<dbReference type="SUPFAM" id="SSF52540">
    <property type="entry name" value="P-loop containing nucleoside triphosphate hydrolases"/>
    <property type="match status" value="1"/>
</dbReference>
<dbReference type="SUPFAM" id="SSF52156">
    <property type="entry name" value="Initiation factor IF2/eIF5b, domain 3"/>
    <property type="match status" value="1"/>
</dbReference>
<proteinExistence type="inferred from homology"/>
<dbReference type="Gene3D" id="3.40.50.10050">
    <property type="entry name" value="Translation initiation factor IF- 2, domain 3"/>
    <property type="match status" value="1"/>
</dbReference>
<dbReference type="NCBIfam" id="TIGR00231">
    <property type="entry name" value="small_GTP"/>
    <property type="match status" value="1"/>
</dbReference>
<evidence type="ECO:0000256" key="3">
    <source>
        <dbReference type="ARBA" id="ARBA00022540"/>
    </source>
</evidence>
<evidence type="ECO:0000256" key="5">
    <source>
        <dbReference type="ARBA" id="ARBA00022917"/>
    </source>
</evidence>
<dbReference type="SUPFAM" id="SSF50447">
    <property type="entry name" value="Translation proteins"/>
    <property type="match status" value="2"/>
</dbReference>